<dbReference type="eggNOG" id="COG0156">
    <property type="taxonomic scope" value="Bacteria"/>
</dbReference>
<accession>L8K0S2</accession>
<dbReference type="RefSeq" id="WP_009577744.1">
    <property type="nucleotide sequence ID" value="NZ_AMZN01000004.1"/>
</dbReference>
<dbReference type="Gene3D" id="3.90.1150.10">
    <property type="entry name" value="Aspartate Aminotransferase, domain 1"/>
    <property type="match status" value="1"/>
</dbReference>
<dbReference type="PANTHER" id="PTHR13693">
    <property type="entry name" value="CLASS II AMINOTRANSFERASE/8-AMINO-7-OXONONANOATE SYNTHASE"/>
    <property type="match status" value="1"/>
</dbReference>
<dbReference type="InterPro" id="IPR050087">
    <property type="entry name" value="AON_synthase_class-II"/>
</dbReference>
<evidence type="ECO:0000256" key="2">
    <source>
        <dbReference type="ARBA" id="ARBA00010008"/>
    </source>
</evidence>
<evidence type="ECO:0000313" key="7">
    <source>
        <dbReference type="Proteomes" id="UP000011135"/>
    </source>
</evidence>
<feature type="domain" description="Aminotransferase class I/classII large" evidence="5">
    <location>
        <begin position="29"/>
        <end position="355"/>
    </location>
</feature>
<evidence type="ECO:0000256" key="3">
    <source>
        <dbReference type="ARBA" id="ARBA00022679"/>
    </source>
</evidence>
<dbReference type="Pfam" id="PF00155">
    <property type="entry name" value="Aminotran_1_2"/>
    <property type="match status" value="1"/>
</dbReference>
<dbReference type="InterPro" id="IPR004839">
    <property type="entry name" value="Aminotransferase_I/II_large"/>
</dbReference>
<comment type="similarity">
    <text evidence="2">Belongs to the class-II pyridoxal-phosphate-dependent aminotransferase family. BioF subfamily.</text>
</comment>
<dbReference type="InterPro" id="IPR015422">
    <property type="entry name" value="PyrdxlP-dep_Trfase_small"/>
</dbReference>
<dbReference type="PANTHER" id="PTHR13693:SF77">
    <property type="entry name" value="8-AMINO-7-OXONONANOATE SYNTHASE"/>
    <property type="match status" value="1"/>
</dbReference>
<name>L8K0S2_9BACT</name>
<dbReference type="EMBL" id="AMZN01000004">
    <property type="protein sequence ID" value="ELR73524.1"/>
    <property type="molecule type" value="Genomic_DNA"/>
</dbReference>
<dbReference type="PATRIC" id="fig|1237149.3.peg.300"/>
<reference evidence="6 7" key="1">
    <citation type="submission" date="2012-12" db="EMBL/GenBank/DDBJ databases">
        <title>Genome assembly of Fulvivirga imtechensis AK7.</title>
        <authorList>
            <person name="Nupur N."/>
            <person name="Khatri I."/>
            <person name="Kumar R."/>
            <person name="Subramanian S."/>
            <person name="Pinnaka A."/>
        </authorList>
    </citation>
    <scope>NUCLEOTIDE SEQUENCE [LARGE SCALE GENOMIC DNA]</scope>
    <source>
        <strain evidence="6 7">AK7</strain>
    </source>
</reference>
<evidence type="ECO:0000256" key="4">
    <source>
        <dbReference type="ARBA" id="ARBA00022898"/>
    </source>
</evidence>
<dbReference type="STRING" id="1237149.C900_02609"/>
<sequence length="374" mass="41649">MNFKDRLSKQLESRKENQSLRHLTVKPGLIDFTSNDYLGFARSKALKNLIDDKVKELNTNGATGSRLLSGNSAYTEKVEHYLAQIFKSQNSLIFNSGYSANLAVLSSLPQRGDTILYDELSHASIKDGARLSLANRYSFRHNDLDDLESKLKTATGNAFIAVESIYSMDGDACPLEDLVTLSEKYQAQVILDEAHSTGVIGPQGSGLSCELHLQDKISIRVYTFGKAMGIHGAAVACDQLLRDYLVNFARPFIYTTALSPHSITSIEMAFTYLSSHIHLQDQAKDRVKYFNTQFTQYLASRFTRTSLDHPIQTIVIPGNDQAKGIANYLQNKGYDIRAILSPTVKKGEERLRICLHIYNSDDDISGLIHSLAVL</sequence>
<dbReference type="OrthoDB" id="9807157at2"/>
<dbReference type="SUPFAM" id="SSF53383">
    <property type="entry name" value="PLP-dependent transferases"/>
    <property type="match status" value="1"/>
</dbReference>
<keyword evidence="4" id="KW-0663">Pyridoxal phosphate</keyword>
<dbReference type="InterPro" id="IPR015424">
    <property type="entry name" value="PyrdxlP-dep_Trfase"/>
</dbReference>
<organism evidence="6 7">
    <name type="scientific">Fulvivirga imtechensis AK7</name>
    <dbReference type="NCBI Taxonomy" id="1237149"/>
    <lineage>
        <taxon>Bacteria</taxon>
        <taxon>Pseudomonadati</taxon>
        <taxon>Bacteroidota</taxon>
        <taxon>Cytophagia</taxon>
        <taxon>Cytophagales</taxon>
        <taxon>Fulvivirgaceae</taxon>
        <taxon>Fulvivirga</taxon>
    </lineage>
</organism>
<evidence type="ECO:0000256" key="1">
    <source>
        <dbReference type="ARBA" id="ARBA00001933"/>
    </source>
</evidence>
<keyword evidence="3" id="KW-0808">Transferase</keyword>
<dbReference type="GO" id="GO:0009102">
    <property type="term" value="P:biotin biosynthetic process"/>
    <property type="evidence" value="ECO:0007669"/>
    <property type="project" value="TreeGrafter"/>
</dbReference>
<keyword evidence="7" id="KW-1185">Reference proteome</keyword>
<dbReference type="Proteomes" id="UP000011135">
    <property type="component" value="Unassembled WGS sequence"/>
</dbReference>
<proteinExistence type="inferred from homology"/>
<dbReference type="Gene3D" id="3.40.640.10">
    <property type="entry name" value="Type I PLP-dependent aspartate aminotransferase-like (Major domain)"/>
    <property type="match status" value="1"/>
</dbReference>
<evidence type="ECO:0000259" key="5">
    <source>
        <dbReference type="Pfam" id="PF00155"/>
    </source>
</evidence>
<dbReference type="InterPro" id="IPR015421">
    <property type="entry name" value="PyrdxlP-dep_Trfase_major"/>
</dbReference>
<gene>
    <name evidence="6" type="ORF">C900_02609</name>
</gene>
<dbReference type="GO" id="GO:0016740">
    <property type="term" value="F:transferase activity"/>
    <property type="evidence" value="ECO:0007669"/>
    <property type="project" value="UniProtKB-KW"/>
</dbReference>
<dbReference type="AlphaFoldDB" id="L8K0S2"/>
<dbReference type="GO" id="GO:0030170">
    <property type="term" value="F:pyridoxal phosphate binding"/>
    <property type="evidence" value="ECO:0007669"/>
    <property type="project" value="InterPro"/>
</dbReference>
<comment type="caution">
    <text evidence="6">The sequence shown here is derived from an EMBL/GenBank/DDBJ whole genome shotgun (WGS) entry which is preliminary data.</text>
</comment>
<evidence type="ECO:0000313" key="6">
    <source>
        <dbReference type="EMBL" id="ELR73524.1"/>
    </source>
</evidence>
<comment type="cofactor">
    <cofactor evidence="1">
        <name>pyridoxal 5'-phosphate</name>
        <dbReference type="ChEBI" id="CHEBI:597326"/>
    </cofactor>
</comment>
<protein>
    <submittedName>
        <fullName evidence="6">8-amino-7-oxononanoate synthase</fullName>
    </submittedName>
</protein>